<accession>A0A1G6IW05</accession>
<protein>
    <submittedName>
        <fullName evidence="1">Uncharacterized protein</fullName>
    </submittedName>
</protein>
<dbReference type="EMBL" id="FMZQ01000001">
    <property type="protein sequence ID" value="SDC10225.1"/>
    <property type="molecule type" value="Genomic_DNA"/>
</dbReference>
<dbReference type="Gene3D" id="1.25.10.10">
    <property type="entry name" value="Leucine-rich Repeat Variant"/>
    <property type="match status" value="1"/>
</dbReference>
<reference evidence="2" key="1">
    <citation type="submission" date="2016-10" db="EMBL/GenBank/DDBJ databases">
        <authorList>
            <person name="Varghese N."/>
            <person name="Submissions S."/>
        </authorList>
    </citation>
    <scope>NUCLEOTIDE SEQUENCE [LARGE SCALE GENOMIC DNA]</scope>
    <source>
        <strain evidence="2">DSM 26382</strain>
    </source>
</reference>
<dbReference type="AlphaFoldDB" id="A0A1G6IW05"/>
<dbReference type="InterPro" id="IPR011989">
    <property type="entry name" value="ARM-like"/>
</dbReference>
<name>A0A1G6IW05_9GAMM</name>
<keyword evidence="2" id="KW-1185">Reference proteome</keyword>
<dbReference type="Proteomes" id="UP000199467">
    <property type="component" value="Unassembled WGS sequence"/>
</dbReference>
<dbReference type="GeneID" id="83639409"/>
<gene>
    <name evidence="1" type="ORF">SAMN05216576_101423</name>
</gene>
<dbReference type="InterPro" id="IPR016024">
    <property type="entry name" value="ARM-type_fold"/>
</dbReference>
<proteinExistence type="predicted"/>
<dbReference type="SUPFAM" id="SSF48371">
    <property type="entry name" value="ARM repeat"/>
    <property type="match status" value="1"/>
</dbReference>
<evidence type="ECO:0000313" key="2">
    <source>
        <dbReference type="Proteomes" id="UP000199467"/>
    </source>
</evidence>
<sequence>MISKWLFSGAALLEVGSWASAVSDLPIHQAALLYASAHGLGSAMLAAGIWLLLPRRYRYPLPWSLLFIFSVSFFIPLIGMIGVALALFPALYLPRKRKVQSWEATAVPELPFRPRERKQELMFSDGGLQDVLRHARDPDQRLTAIFATRRMRSKEAIPILKLALRDPSDDVRLLAYSMLDQRESRINQRIERALADMESASTDRKFALHGQLARWYWELAYVGLAQGSVLEHVLQQAWSHVVAALQGNSGGELHLLAGRIAMEQGNLDEALAQFDQSAQAGMDAVQLAPYRAEIAFLRQRYEEIPDMLATMPAELLQRPPFAALARYWL</sequence>
<evidence type="ECO:0000313" key="1">
    <source>
        <dbReference type="EMBL" id="SDC10225.1"/>
    </source>
</evidence>
<dbReference type="RefSeq" id="WP_017676498.1">
    <property type="nucleotide sequence ID" value="NZ_FMZQ01000001.1"/>
</dbReference>
<organism evidence="1 2">
    <name type="scientific">Ectopseudomonas chengduensis</name>
    <dbReference type="NCBI Taxonomy" id="489632"/>
    <lineage>
        <taxon>Bacteria</taxon>
        <taxon>Pseudomonadati</taxon>
        <taxon>Pseudomonadota</taxon>
        <taxon>Gammaproteobacteria</taxon>
        <taxon>Pseudomonadales</taxon>
        <taxon>Pseudomonadaceae</taxon>
        <taxon>Ectopseudomonas</taxon>
    </lineage>
</organism>